<dbReference type="GeneID" id="6186731"/>
<keyword evidence="2" id="KW-1185">Reference proteome</keyword>
<dbReference type="Proteomes" id="UP000008691">
    <property type="component" value="Segment"/>
</dbReference>
<dbReference type="KEGG" id="vg:6186731"/>
<organism evidence="1 2">
    <name type="scientific">Betalipothrixvirus uzonense</name>
    <dbReference type="NCBI Taxonomy" id="512792"/>
    <lineage>
        <taxon>Viruses</taxon>
        <taxon>Adnaviria</taxon>
        <taxon>Zilligvirae</taxon>
        <taxon>Taleaviricota</taxon>
        <taxon>Tokiviricetes</taxon>
        <taxon>Ligamenvirales</taxon>
        <taxon>Lipothrixviridae</taxon>
        <taxon>Betalipothrixvirus</taxon>
    </lineage>
</organism>
<dbReference type="RefSeq" id="YP_001798575.1">
    <property type="nucleotide sequence ID" value="NC_010537.1"/>
</dbReference>
<reference evidence="1 2" key="1">
    <citation type="journal article" date="2008" name="Res. Microbiol.">
        <title>Viruses in acidic geothermal environments of the Kamchatka Peninsula.</title>
        <authorList>
            <person name="Bize A."/>
            <person name="Peng X."/>
            <person name="Prokofeva M."/>
            <person name="Maclellan K."/>
            <person name="Lucas S."/>
            <person name="Forterre P."/>
            <person name="Garrett R.A."/>
            <person name="Bonch-Osmolovskaya E.A."/>
            <person name="Prangishvili D."/>
        </authorList>
    </citation>
    <scope>NUCLEOTIDE SEQUENCE [LARGE SCALE GENOMIC DNA]</scope>
</reference>
<evidence type="ECO:0000313" key="2">
    <source>
        <dbReference type="Proteomes" id="UP000008691"/>
    </source>
</evidence>
<accession>B2CRN4</accession>
<sequence>MISYQYDDKNKILHIKIYLLIEQVPKKPTQNELKKVLPKILKDYANMIEKGEVKIMDSNEWGLW</sequence>
<dbReference type="OrthoDB" id="25264at10239"/>
<name>B2CRN4_9VIRU</name>
<evidence type="ECO:0000313" key="1">
    <source>
        <dbReference type="EMBL" id="ACB37291.1"/>
    </source>
</evidence>
<proteinExistence type="predicted"/>
<dbReference type="EMBL" id="EU545650">
    <property type="protein sequence ID" value="ACB37291.1"/>
    <property type="molecule type" value="Genomic_DNA"/>
</dbReference>
<protein>
    <submittedName>
        <fullName evidence="1">Uncharacterized protein</fullName>
    </submittedName>
</protein>